<evidence type="ECO:0000256" key="5">
    <source>
        <dbReference type="ARBA" id="ARBA00022905"/>
    </source>
</evidence>
<keyword evidence="9" id="KW-1185">Reference proteome</keyword>
<protein>
    <recommendedName>
        <fullName evidence="3 6">Coenzyme PQQ synthesis protein B</fullName>
    </recommendedName>
    <alternativeName>
        <fullName evidence="6">Pyrroloquinoline quinone biosynthesis protein B</fullName>
    </alternativeName>
</protein>
<dbReference type="Proteomes" id="UP001254257">
    <property type="component" value="Unassembled WGS sequence"/>
</dbReference>
<dbReference type="PANTHER" id="PTHR42663">
    <property type="entry name" value="HYDROLASE C777.06C-RELATED-RELATED"/>
    <property type="match status" value="1"/>
</dbReference>
<dbReference type="Pfam" id="PF12706">
    <property type="entry name" value="Lactamase_B_2"/>
    <property type="match status" value="1"/>
</dbReference>
<dbReference type="SUPFAM" id="SSF56281">
    <property type="entry name" value="Metallo-hydrolase/oxidoreductase"/>
    <property type="match status" value="1"/>
</dbReference>
<evidence type="ECO:0000256" key="3">
    <source>
        <dbReference type="ARBA" id="ARBA00015084"/>
    </source>
</evidence>
<evidence type="ECO:0000313" key="9">
    <source>
        <dbReference type="Proteomes" id="UP001254257"/>
    </source>
</evidence>
<dbReference type="CDD" id="cd16274">
    <property type="entry name" value="PQQB-like_MBL-fold"/>
    <property type="match status" value="1"/>
</dbReference>
<comment type="function">
    <text evidence="6">May be involved in the transport of PQQ or its precursor to the periplasm.</text>
</comment>
<dbReference type="InterPro" id="IPR011842">
    <property type="entry name" value="PQQ_synth_PqqB"/>
</dbReference>
<name>A0ABU3S8M3_9HYPH</name>
<evidence type="ECO:0000259" key="7">
    <source>
        <dbReference type="Pfam" id="PF12706"/>
    </source>
</evidence>
<dbReference type="RefSeq" id="WP_316018977.1">
    <property type="nucleotide sequence ID" value="NZ_JAWDID010000020.1"/>
</dbReference>
<dbReference type="InterPro" id="IPR001279">
    <property type="entry name" value="Metallo-B-lactamas"/>
</dbReference>
<comment type="caution">
    <text evidence="8">The sequence shown here is derived from an EMBL/GenBank/DDBJ whole genome shotgun (WGS) entry which is preliminary data.</text>
</comment>
<dbReference type="PANTHER" id="PTHR42663:SF7">
    <property type="entry name" value="COENZYME PQQ SYNTHESIS PROTEIN B"/>
    <property type="match status" value="1"/>
</dbReference>
<gene>
    <name evidence="6 8" type="primary">pqqB</name>
    <name evidence="8" type="ORF">RKE40_14695</name>
</gene>
<organism evidence="8 9">
    <name type="scientific">Bosea rubneri</name>
    <dbReference type="NCBI Taxonomy" id="3075434"/>
    <lineage>
        <taxon>Bacteria</taxon>
        <taxon>Pseudomonadati</taxon>
        <taxon>Pseudomonadota</taxon>
        <taxon>Alphaproteobacteria</taxon>
        <taxon>Hyphomicrobiales</taxon>
        <taxon>Boseaceae</taxon>
        <taxon>Bosea</taxon>
    </lineage>
</organism>
<dbReference type="InterPro" id="IPR036866">
    <property type="entry name" value="RibonucZ/Hydroxyglut_hydro"/>
</dbReference>
<comment type="similarity">
    <text evidence="2 6">Belongs to the PqqB family.</text>
</comment>
<dbReference type="EMBL" id="JAWDID010000020">
    <property type="protein sequence ID" value="MDU0341143.1"/>
    <property type="molecule type" value="Genomic_DNA"/>
</dbReference>
<dbReference type="Gene3D" id="3.60.15.10">
    <property type="entry name" value="Ribonuclease Z/Hydroxyacylglutathione hydrolase-like"/>
    <property type="match status" value="1"/>
</dbReference>
<reference evidence="8 9" key="1">
    <citation type="submission" date="2023-09" db="EMBL/GenBank/DDBJ databases">
        <title>Whole genome shotgun sequencing (WGS) of Bosea sp. ZW T0_25, isolated from stored onions (Allium cepa).</title>
        <authorList>
            <person name="Stoll D.A."/>
            <person name="Huch M."/>
        </authorList>
    </citation>
    <scope>NUCLEOTIDE SEQUENCE [LARGE SCALE GENOMIC DNA]</scope>
    <source>
        <strain evidence="8 9">ZW T0_25</strain>
    </source>
</reference>
<evidence type="ECO:0000256" key="1">
    <source>
        <dbReference type="ARBA" id="ARBA00004886"/>
    </source>
</evidence>
<keyword evidence="4 6" id="KW-0813">Transport</keyword>
<sequence>MKAIVLGAAAGGGFPQWNCGCRVCAMAWNGDPRAPWRTQASLAVSLDGANWTLLNASPDLGSQIRATPALWPREERHSPIGAVILSSAEIDHVTGLLSLRERHAFDLVALPPVLDAIAANPIFAAVPARRVAASASAPIMLAGGLAAELFPVPGKAPLYLEDQDPKLESEAGETAGVRISGGGRSIVYIPGCAALSDDLRTRVDGADLLFFDGTLFTDDEMIRAGVGQKTGRRMGHMPIAGDDGSLAWLSGLPVARKVYIHLNNTNPALIAGSPERLMIEAAGVAVAHDGMEIEL</sequence>
<evidence type="ECO:0000256" key="2">
    <source>
        <dbReference type="ARBA" id="ARBA00008481"/>
    </source>
</evidence>
<feature type="domain" description="Metallo-beta-lactamase" evidence="7">
    <location>
        <begin position="50"/>
        <end position="261"/>
    </location>
</feature>
<dbReference type="NCBIfam" id="TIGR02108">
    <property type="entry name" value="PQQ_syn_pqqB"/>
    <property type="match status" value="1"/>
</dbReference>
<proteinExistence type="inferred from homology"/>
<dbReference type="HAMAP" id="MF_00653">
    <property type="entry name" value="PQQ_syn_PqqB"/>
    <property type="match status" value="1"/>
</dbReference>
<evidence type="ECO:0000256" key="6">
    <source>
        <dbReference type="HAMAP-Rule" id="MF_00653"/>
    </source>
</evidence>
<keyword evidence="5 6" id="KW-0884">PQQ biosynthesis</keyword>
<evidence type="ECO:0000313" key="8">
    <source>
        <dbReference type="EMBL" id="MDU0341143.1"/>
    </source>
</evidence>
<evidence type="ECO:0000256" key="4">
    <source>
        <dbReference type="ARBA" id="ARBA00022448"/>
    </source>
</evidence>
<comment type="pathway">
    <text evidence="1 6">Cofactor biosynthesis; pyrroloquinoline quinone biosynthesis.</text>
</comment>
<accession>A0ABU3S8M3</accession>